<protein>
    <submittedName>
        <fullName evidence="1">Trm112 family protein</fullName>
    </submittedName>
</protein>
<dbReference type="InterPro" id="IPR005651">
    <property type="entry name" value="Trm112-like"/>
</dbReference>
<dbReference type="Pfam" id="PF03966">
    <property type="entry name" value="Trm112p"/>
    <property type="match status" value="1"/>
</dbReference>
<sequence>MAEQTTGATTGGTIEPWLREILRCPACRSELDDAAGEAGPELHCTNGECGLQYRIDDGVPVLLVDEARKLA</sequence>
<dbReference type="Proteomes" id="UP001501326">
    <property type="component" value="Unassembled WGS sequence"/>
</dbReference>
<dbReference type="RefSeq" id="WP_344195865.1">
    <property type="nucleotide sequence ID" value="NZ_BAAARN010000005.1"/>
</dbReference>
<gene>
    <name evidence="1" type="ORF">GCM10009867_35150</name>
</gene>
<evidence type="ECO:0000313" key="2">
    <source>
        <dbReference type="Proteomes" id="UP001501326"/>
    </source>
</evidence>
<organism evidence="1 2">
    <name type="scientific">Pedococcus aerophilus</name>
    <dbReference type="NCBI Taxonomy" id="436356"/>
    <lineage>
        <taxon>Bacteria</taxon>
        <taxon>Bacillati</taxon>
        <taxon>Actinomycetota</taxon>
        <taxon>Actinomycetes</taxon>
        <taxon>Micrococcales</taxon>
        <taxon>Intrasporangiaceae</taxon>
        <taxon>Pedococcus</taxon>
    </lineage>
</organism>
<dbReference type="SUPFAM" id="SSF158997">
    <property type="entry name" value="Trm112p-like"/>
    <property type="match status" value="1"/>
</dbReference>
<dbReference type="EMBL" id="BAAARN010000005">
    <property type="protein sequence ID" value="GAA2739371.1"/>
    <property type="molecule type" value="Genomic_DNA"/>
</dbReference>
<reference evidence="1 2" key="1">
    <citation type="journal article" date="2019" name="Int. J. Syst. Evol. Microbiol.">
        <title>The Global Catalogue of Microorganisms (GCM) 10K type strain sequencing project: providing services to taxonomists for standard genome sequencing and annotation.</title>
        <authorList>
            <consortium name="The Broad Institute Genomics Platform"/>
            <consortium name="The Broad Institute Genome Sequencing Center for Infectious Disease"/>
            <person name="Wu L."/>
            <person name="Ma J."/>
        </authorList>
    </citation>
    <scope>NUCLEOTIDE SEQUENCE [LARGE SCALE GENOMIC DNA]</scope>
    <source>
        <strain evidence="1 2">JCM 16378</strain>
    </source>
</reference>
<keyword evidence="2" id="KW-1185">Reference proteome</keyword>
<name>A0ABN3UVY1_9MICO</name>
<comment type="caution">
    <text evidence="1">The sequence shown here is derived from an EMBL/GenBank/DDBJ whole genome shotgun (WGS) entry which is preliminary data.</text>
</comment>
<accession>A0ABN3UVY1</accession>
<proteinExistence type="predicted"/>
<dbReference type="Gene3D" id="2.20.25.10">
    <property type="match status" value="1"/>
</dbReference>
<evidence type="ECO:0000313" key="1">
    <source>
        <dbReference type="EMBL" id="GAA2739371.1"/>
    </source>
</evidence>